<keyword evidence="11 13" id="KW-0472">Membrane</keyword>
<comment type="function">
    <text evidence="2">Membrane-anchoring subunit of succinate dehydrogenase (SDH).</text>
</comment>
<dbReference type="PANTHER" id="PTHR10978:SF5">
    <property type="entry name" value="SUCCINATE DEHYDROGENASE CYTOCHROME B560 SUBUNIT, MITOCHONDRIAL"/>
    <property type="match status" value="1"/>
</dbReference>
<evidence type="ECO:0000256" key="7">
    <source>
        <dbReference type="ARBA" id="ARBA00022692"/>
    </source>
</evidence>
<dbReference type="PANTHER" id="PTHR10978">
    <property type="entry name" value="SUCCINATE DEHYDROGENASE CYTOCHROME B560 SUBUNIT"/>
    <property type="match status" value="1"/>
</dbReference>
<dbReference type="CDD" id="cd03499">
    <property type="entry name" value="SQR_TypeC_SdhC"/>
    <property type="match status" value="1"/>
</dbReference>
<dbReference type="SUPFAM" id="SSF81343">
    <property type="entry name" value="Fumarate reductase respiratory complex transmembrane subunits"/>
    <property type="match status" value="1"/>
</dbReference>
<comment type="subunit">
    <text evidence="12">Part of an enzyme complex containing four subunits: a flavoprotein, an iron-sulfur protein, plus two membrane-anchoring proteins, SdhC and SdhD. The complex can form homotrimers.</text>
</comment>
<sequence length="154" mass="16371">MTQPSPKPGGAANDRTGRFVTQPNGHVTPLSPHMSVWRWHVTMAASILFRATIIAATVGVLFVVGWLGALAFGPEHYDCFLMLAGSPLGLLVGFGLTAVLFSFILNGARHTYNDTGNGLTLKSANLLSNIAVWAPVPLAVLFWVVLFAAGRVSL</sequence>
<organism evidence="14 15">
    <name type="scientific">Candidatus Brevundimonas colombiensis</name>
    <dbReference type="NCBI Taxonomy" id="3121376"/>
    <lineage>
        <taxon>Bacteria</taxon>
        <taxon>Pseudomonadati</taxon>
        <taxon>Pseudomonadota</taxon>
        <taxon>Alphaproteobacteria</taxon>
        <taxon>Caulobacterales</taxon>
        <taxon>Caulobacteraceae</taxon>
        <taxon>Brevundimonas</taxon>
    </lineage>
</organism>
<evidence type="ECO:0000256" key="1">
    <source>
        <dbReference type="ARBA" id="ARBA00001971"/>
    </source>
</evidence>
<keyword evidence="9 13" id="KW-1133">Transmembrane helix</keyword>
<evidence type="ECO:0000256" key="6">
    <source>
        <dbReference type="ARBA" id="ARBA00022617"/>
    </source>
</evidence>
<accession>A0AAJ6BLZ7</accession>
<dbReference type="NCBIfam" id="TIGR02970">
    <property type="entry name" value="succ_dehyd_cytB"/>
    <property type="match status" value="1"/>
</dbReference>
<comment type="cofactor">
    <cofactor evidence="1">
        <name>heme</name>
        <dbReference type="ChEBI" id="CHEBI:30413"/>
    </cofactor>
</comment>
<keyword evidence="6" id="KW-0349">Heme</keyword>
<evidence type="ECO:0000256" key="5">
    <source>
        <dbReference type="ARBA" id="ARBA00020076"/>
    </source>
</evidence>
<evidence type="ECO:0000256" key="11">
    <source>
        <dbReference type="ARBA" id="ARBA00023136"/>
    </source>
</evidence>
<reference evidence="14" key="1">
    <citation type="submission" date="2023-03" db="EMBL/GenBank/DDBJ databases">
        <title>Andean soil-derived lignocellulolytic bacterial consortium as a source of novel taxa and putative plastic-active enzymes.</title>
        <authorList>
            <person name="Diaz-Garcia L."/>
            <person name="Chuvochina M."/>
            <person name="Feuerriegel G."/>
            <person name="Bunk B."/>
            <person name="Sproer C."/>
            <person name="Streit W.R."/>
            <person name="Rodriguez L.M."/>
            <person name="Overmann J."/>
            <person name="Jimenez D.J."/>
        </authorList>
    </citation>
    <scope>NUCLEOTIDE SEQUENCE</scope>
    <source>
        <strain evidence="14">MAG 833</strain>
    </source>
</reference>
<feature type="transmembrane region" description="Helical" evidence="13">
    <location>
        <begin position="47"/>
        <end position="68"/>
    </location>
</feature>
<dbReference type="InterPro" id="IPR014314">
    <property type="entry name" value="Succ_DH_cytb556"/>
</dbReference>
<proteinExistence type="inferred from homology"/>
<evidence type="ECO:0000256" key="13">
    <source>
        <dbReference type="SAM" id="Phobius"/>
    </source>
</evidence>
<evidence type="ECO:0000313" key="14">
    <source>
        <dbReference type="EMBL" id="WEK40867.1"/>
    </source>
</evidence>
<keyword evidence="7 13" id="KW-0812">Transmembrane</keyword>
<name>A0AAJ6BLZ7_9CAUL</name>
<dbReference type="AlphaFoldDB" id="A0AAJ6BLZ7"/>
<evidence type="ECO:0000313" key="15">
    <source>
        <dbReference type="Proteomes" id="UP001213664"/>
    </source>
</evidence>
<evidence type="ECO:0000256" key="4">
    <source>
        <dbReference type="ARBA" id="ARBA00007244"/>
    </source>
</evidence>
<dbReference type="GO" id="GO:0046872">
    <property type="term" value="F:metal ion binding"/>
    <property type="evidence" value="ECO:0007669"/>
    <property type="project" value="UniProtKB-KW"/>
</dbReference>
<evidence type="ECO:0000256" key="12">
    <source>
        <dbReference type="ARBA" id="ARBA00025912"/>
    </source>
</evidence>
<dbReference type="GO" id="GO:0006099">
    <property type="term" value="P:tricarboxylic acid cycle"/>
    <property type="evidence" value="ECO:0007669"/>
    <property type="project" value="InterPro"/>
</dbReference>
<evidence type="ECO:0000256" key="2">
    <source>
        <dbReference type="ARBA" id="ARBA00004050"/>
    </source>
</evidence>
<comment type="similarity">
    <text evidence="4">Belongs to the cytochrome b560 family.</text>
</comment>
<dbReference type="Pfam" id="PF01127">
    <property type="entry name" value="Sdh_cyt"/>
    <property type="match status" value="1"/>
</dbReference>
<feature type="transmembrane region" description="Helical" evidence="13">
    <location>
        <begin position="126"/>
        <end position="149"/>
    </location>
</feature>
<dbReference type="GO" id="GO:0016020">
    <property type="term" value="C:membrane"/>
    <property type="evidence" value="ECO:0007669"/>
    <property type="project" value="UniProtKB-SubCell"/>
</dbReference>
<feature type="transmembrane region" description="Helical" evidence="13">
    <location>
        <begin position="80"/>
        <end position="105"/>
    </location>
</feature>
<keyword evidence="10" id="KW-0408">Iron</keyword>
<dbReference type="GO" id="GO:0009055">
    <property type="term" value="F:electron transfer activity"/>
    <property type="evidence" value="ECO:0007669"/>
    <property type="project" value="InterPro"/>
</dbReference>
<evidence type="ECO:0000256" key="3">
    <source>
        <dbReference type="ARBA" id="ARBA00004370"/>
    </source>
</evidence>
<dbReference type="EMBL" id="CP119326">
    <property type="protein sequence ID" value="WEK40867.1"/>
    <property type="molecule type" value="Genomic_DNA"/>
</dbReference>
<gene>
    <name evidence="14" type="primary">sdhC</name>
    <name evidence="14" type="ORF">P0Y50_04460</name>
</gene>
<dbReference type="Gene3D" id="1.20.1300.10">
    <property type="entry name" value="Fumarate reductase/succinate dehydrogenase, transmembrane subunit"/>
    <property type="match status" value="1"/>
</dbReference>
<dbReference type="InterPro" id="IPR034804">
    <property type="entry name" value="SQR/QFR_C/D"/>
</dbReference>
<dbReference type="Proteomes" id="UP001213664">
    <property type="component" value="Chromosome"/>
</dbReference>
<evidence type="ECO:0000256" key="10">
    <source>
        <dbReference type="ARBA" id="ARBA00023004"/>
    </source>
</evidence>
<keyword evidence="8" id="KW-0479">Metal-binding</keyword>
<evidence type="ECO:0000256" key="9">
    <source>
        <dbReference type="ARBA" id="ARBA00022989"/>
    </source>
</evidence>
<dbReference type="InterPro" id="IPR000701">
    <property type="entry name" value="SuccDH_FuR_B_TM-su"/>
</dbReference>
<protein>
    <recommendedName>
        <fullName evidence="5">Succinate dehydrogenase cytochrome b556 subunit</fullName>
    </recommendedName>
</protein>
<comment type="subcellular location">
    <subcellularLocation>
        <location evidence="3">Membrane</location>
    </subcellularLocation>
</comment>
<evidence type="ECO:0000256" key="8">
    <source>
        <dbReference type="ARBA" id="ARBA00022723"/>
    </source>
</evidence>